<organism evidence="2 3">
    <name type="scientific">Rhizopogon vesiculosus</name>
    <dbReference type="NCBI Taxonomy" id="180088"/>
    <lineage>
        <taxon>Eukaryota</taxon>
        <taxon>Fungi</taxon>
        <taxon>Dikarya</taxon>
        <taxon>Basidiomycota</taxon>
        <taxon>Agaricomycotina</taxon>
        <taxon>Agaricomycetes</taxon>
        <taxon>Agaricomycetidae</taxon>
        <taxon>Boletales</taxon>
        <taxon>Suillineae</taxon>
        <taxon>Rhizopogonaceae</taxon>
        <taxon>Rhizopogon</taxon>
    </lineage>
</organism>
<evidence type="ECO:0000256" key="1">
    <source>
        <dbReference type="SAM" id="MobiDB-lite"/>
    </source>
</evidence>
<gene>
    <name evidence="2" type="ORF">AZE42_09846</name>
</gene>
<name>A0A1J8R9B4_9AGAM</name>
<keyword evidence="3" id="KW-1185">Reference proteome</keyword>
<dbReference type="AlphaFoldDB" id="A0A1J8R9B4"/>
<protein>
    <submittedName>
        <fullName evidence="2">Uncharacterized protein</fullName>
    </submittedName>
</protein>
<accession>A0A1J8R9B4</accession>
<proteinExistence type="predicted"/>
<feature type="region of interest" description="Disordered" evidence="1">
    <location>
        <begin position="1"/>
        <end position="31"/>
    </location>
</feature>
<evidence type="ECO:0000313" key="3">
    <source>
        <dbReference type="Proteomes" id="UP000183567"/>
    </source>
</evidence>
<dbReference type="Proteomes" id="UP000183567">
    <property type="component" value="Unassembled WGS sequence"/>
</dbReference>
<sequence>MPVDATNPFARTDGDEPTEDGRDNVYDDFFG</sequence>
<dbReference type="EMBL" id="LVVM01001536">
    <property type="protein sequence ID" value="OJA18346.1"/>
    <property type="molecule type" value="Genomic_DNA"/>
</dbReference>
<comment type="caution">
    <text evidence="2">The sequence shown here is derived from an EMBL/GenBank/DDBJ whole genome shotgun (WGS) entry which is preliminary data.</text>
</comment>
<reference evidence="2 3" key="1">
    <citation type="submission" date="2016-03" db="EMBL/GenBank/DDBJ databases">
        <title>Comparative genomics of the ectomycorrhizal sister species Rhizopogon vinicolor and Rhizopogon vesiculosus (Basidiomycota: Boletales) reveals a divergence of the mating type B locus.</title>
        <authorList>
            <person name="Mujic A.B."/>
            <person name="Kuo A."/>
            <person name="Tritt A."/>
            <person name="Lipzen A."/>
            <person name="Chen C."/>
            <person name="Johnson J."/>
            <person name="Sharma A."/>
            <person name="Barry K."/>
            <person name="Grigoriev I.V."/>
            <person name="Spatafora J.W."/>
        </authorList>
    </citation>
    <scope>NUCLEOTIDE SEQUENCE [LARGE SCALE GENOMIC DNA]</scope>
    <source>
        <strain evidence="2 3">AM-OR11-056</strain>
    </source>
</reference>
<evidence type="ECO:0000313" key="2">
    <source>
        <dbReference type="EMBL" id="OJA18346.1"/>
    </source>
</evidence>